<accession>A0A5B7CQR2</accession>
<reference evidence="2 3" key="1">
    <citation type="submission" date="2019-05" db="EMBL/GenBank/DDBJ databases">
        <title>Another draft genome of Portunus trituberculatus and its Hox gene families provides insights of decapod evolution.</title>
        <authorList>
            <person name="Jeong J.-H."/>
            <person name="Song I."/>
            <person name="Kim S."/>
            <person name="Choi T."/>
            <person name="Kim D."/>
            <person name="Ryu S."/>
            <person name="Kim W."/>
        </authorList>
    </citation>
    <scope>NUCLEOTIDE SEQUENCE [LARGE SCALE GENOMIC DNA]</scope>
    <source>
        <tissue evidence="2">Muscle</tissue>
    </source>
</reference>
<protein>
    <submittedName>
        <fullName evidence="2">Uncharacterized protein</fullName>
    </submittedName>
</protein>
<gene>
    <name evidence="2" type="ORF">E2C01_004720</name>
</gene>
<evidence type="ECO:0000313" key="3">
    <source>
        <dbReference type="Proteomes" id="UP000324222"/>
    </source>
</evidence>
<dbReference type="AlphaFoldDB" id="A0A5B7CQR2"/>
<name>A0A5B7CQR2_PORTR</name>
<feature type="region of interest" description="Disordered" evidence="1">
    <location>
        <begin position="36"/>
        <end position="57"/>
    </location>
</feature>
<keyword evidence="3" id="KW-1185">Reference proteome</keyword>
<dbReference type="EMBL" id="VSRR010000194">
    <property type="protein sequence ID" value="MPC12042.1"/>
    <property type="molecule type" value="Genomic_DNA"/>
</dbReference>
<evidence type="ECO:0000256" key="1">
    <source>
        <dbReference type="SAM" id="MobiDB-lite"/>
    </source>
</evidence>
<evidence type="ECO:0000313" key="2">
    <source>
        <dbReference type="EMBL" id="MPC12042.1"/>
    </source>
</evidence>
<comment type="caution">
    <text evidence="2">The sequence shown here is derived from an EMBL/GenBank/DDBJ whole genome shotgun (WGS) entry which is preliminary data.</text>
</comment>
<sequence length="84" mass="9585">MYVFVYIYVFVQKYRLVSSNIRCQLKSAARCVPAGDHERGVRGHQRSRPSITPVIPPPAGQPLNIEDHQSRQSTCRSHLYISCN</sequence>
<organism evidence="2 3">
    <name type="scientific">Portunus trituberculatus</name>
    <name type="common">Swimming crab</name>
    <name type="synonym">Neptunus trituberculatus</name>
    <dbReference type="NCBI Taxonomy" id="210409"/>
    <lineage>
        <taxon>Eukaryota</taxon>
        <taxon>Metazoa</taxon>
        <taxon>Ecdysozoa</taxon>
        <taxon>Arthropoda</taxon>
        <taxon>Crustacea</taxon>
        <taxon>Multicrustacea</taxon>
        <taxon>Malacostraca</taxon>
        <taxon>Eumalacostraca</taxon>
        <taxon>Eucarida</taxon>
        <taxon>Decapoda</taxon>
        <taxon>Pleocyemata</taxon>
        <taxon>Brachyura</taxon>
        <taxon>Eubrachyura</taxon>
        <taxon>Portunoidea</taxon>
        <taxon>Portunidae</taxon>
        <taxon>Portuninae</taxon>
        <taxon>Portunus</taxon>
    </lineage>
</organism>
<proteinExistence type="predicted"/>
<dbReference type="Proteomes" id="UP000324222">
    <property type="component" value="Unassembled WGS sequence"/>
</dbReference>